<feature type="compositionally biased region" description="Basic and acidic residues" evidence="1">
    <location>
        <begin position="1"/>
        <end position="19"/>
    </location>
</feature>
<dbReference type="EMBL" id="JAWJWE010000003">
    <property type="protein sequence ID" value="KAK6639682.1"/>
    <property type="molecule type" value="Genomic_DNA"/>
</dbReference>
<evidence type="ECO:0000313" key="3">
    <source>
        <dbReference type="Proteomes" id="UP001372834"/>
    </source>
</evidence>
<feature type="region of interest" description="Disordered" evidence="1">
    <location>
        <begin position="1"/>
        <end position="22"/>
    </location>
</feature>
<dbReference type="AlphaFoldDB" id="A0AAN8PY87"/>
<evidence type="ECO:0000313" key="2">
    <source>
        <dbReference type="EMBL" id="KAK6639682.1"/>
    </source>
</evidence>
<gene>
    <name evidence="2" type="ORF">RUM43_007955</name>
</gene>
<name>A0AAN8PY87_POLSC</name>
<dbReference type="Proteomes" id="UP001372834">
    <property type="component" value="Unassembled WGS sequence"/>
</dbReference>
<sequence length="83" mass="9629">MGRTTMAEHRPPGKTELINERNPYTAKVSVPKSGTDNTRVRIMLKEKPEERWQPEIIRRENRSATANEGISLWYLRVFAHSPP</sequence>
<protein>
    <submittedName>
        <fullName evidence="2">Uncharacterized protein</fullName>
    </submittedName>
</protein>
<proteinExistence type="predicted"/>
<organism evidence="2 3">
    <name type="scientific">Polyplax serrata</name>
    <name type="common">Common mouse louse</name>
    <dbReference type="NCBI Taxonomy" id="468196"/>
    <lineage>
        <taxon>Eukaryota</taxon>
        <taxon>Metazoa</taxon>
        <taxon>Ecdysozoa</taxon>
        <taxon>Arthropoda</taxon>
        <taxon>Hexapoda</taxon>
        <taxon>Insecta</taxon>
        <taxon>Pterygota</taxon>
        <taxon>Neoptera</taxon>
        <taxon>Paraneoptera</taxon>
        <taxon>Psocodea</taxon>
        <taxon>Troctomorpha</taxon>
        <taxon>Phthiraptera</taxon>
        <taxon>Anoplura</taxon>
        <taxon>Polyplacidae</taxon>
        <taxon>Polyplax</taxon>
    </lineage>
</organism>
<accession>A0AAN8PY87</accession>
<comment type="caution">
    <text evidence="2">The sequence shown here is derived from an EMBL/GenBank/DDBJ whole genome shotgun (WGS) entry which is preliminary data.</text>
</comment>
<evidence type="ECO:0000256" key="1">
    <source>
        <dbReference type="SAM" id="MobiDB-lite"/>
    </source>
</evidence>
<reference evidence="2 3" key="1">
    <citation type="submission" date="2023-10" db="EMBL/GenBank/DDBJ databases">
        <title>Genomes of two closely related lineages of the louse Polyplax serrata with different host specificities.</title>
        <authorList>
            <person name="Martinu J."/>
            <person name="Tarabai H."/>
            <person name="Stefka J."/>
            <person name="Hypsa V."/>
        </authorList>
    </citation>
    <scope>NUCLEOTIDE SEQUENCE [LARGE SCALE GENOMIC DNA]</scope>
    <source>
        <strain evidence="2">HR10_N</strain>
    </source>
</reference>